<proteinExistence type="predicted"/>
<reference evidence="1 2" key="1">
    <citation type="submission" date="2020-08" db="EMBL/GenBank/DDBJ databases">
        <title>Genomic Encyclopedia of Type Strains, Phase IV (KMG-IV): sequencing the most valuable type-strain genomes for metagenomic binning, comparative biology and taxonomic classification.</title>
        <authorList>
            <person name="Goeker M."/>
        </authorList>
    </citation>
    <scope>NUCLEOTIDE SEQUENCE [LARGE SCALE GENOMIC DNA]</scope>
    <source>
        <strain evidence="1 2">DSM 102238</strain>
    </source>
</reference>
<dbReference type="EMBL" id="JACIEK010000001">
    <property type="protein sequence ID" value="MBB3996729.1"/>
    <property type="molecule type" value="Genomic_DNA"/>
</dbReference>
<name>A0A7W6E9F2_9HYPH</name>
<gene>
    <name evidence="1" type="ORF">GGR04_000550</name>
</gene>
<dbReference type="RefSeq" id="WP_312857388.1">
    <property type="nucleotide sequence ID" value="NZ_JACIEK010000001.1"/>
</dbReference>
<dbReference type="AlphaFoldDB" id="A0A7W6E9F2"/>
<evidence type="ECO:0000313" key="2">
    <source>
        <dbReference type="Proteomes" id="UP000542776"/>
    </source>
</evidence>
<organism evidence="1 2">
    <name type="scientific">Aureimonas pseudogalii</name>
    <dbReference type="NCBI Taxonomy" id="1744844"/>
    <lineage>
        <taxon>Bacteria</taxon>
        <taxon>Pseudomonadati</taxon>
        <taxon>Pseudomonadota</taxon>
        <taxon>Alphaproteobacteria</taxon>
        <taxon>Hyphomicrobiales</taxon>
        <taxon>Aurantimonadaceae</taxon>
        <taxon>Aureimonas</taxon>
    </lineage>
</organism>
<sequence length="100" mass="10946">METITTIGLDLARSVFQVHAITQEGRVGVWKTLRRSQVLDFFRALPPCLVGLEGSASAHHGANAIGQFGPTVRMMPAAYVKPMGSATRPTQPMQRRSARR</sequence>
<evidence type="ECO:0000313" key="1">
    <source>
        <dbReference type="EMBL" id="MBB3996729.1"/>
    </source>
</evidence>
<comment type="caution">
    <text evidence="1">The sequence shown here is derived from an EMBL/GenBank/DDBJ whole genome shotgun (WGS) entry which is preliminary data.</text>
</comment>
<protein>
    <submittedName>
        <fullName evidence="1">Transposase</fullName>
    </submittedName>
</protein>
<accession>A0A7W6E9F2</accession>
<keyword evidence="2" id="KW-1185">Reference proteome</keyword>
<dbReference type="Proteomes" id="UP000542776">
    <property type="component" value="Unassembled WGS sequence"/>
</dbReference>